<dbReference type="InterPro" id="IPR002781">
    <property type="entry name" value="TM_pro_TauE-like"/>
</dbReference>
<evidence type="ECO:0000256" key="2">
    <source>
        <dbReference type="ARBA" id="ARBA00022692"/>
    </source>
</evidence>
<name>A0A0M0G0R7_9BACI</name>
<gene>
    <name evidence="6" type="ORF">AF331_20460</name>
</gene>
<keyword evidence="2 5" id="KW-0812">Transmembrane</keyword>
<dbReference type="AlphaFoldDB" id="A0A0M0G0R7"/>
<feature type="transmembrane region" description="Helical" evidence="5">
    <location>
        <begin position="46"/>
        <end position="64"/>
    </location>
</feature>
<keyword evidence="5" id="KW-1003">Cell membrane</keyword>
<keyword evidence="4 5" id="KW-0472">Membrane</keyword>
<protein>
    <recommendedName>
        <fullName evidence="5">Probable membrane transporter protein</fullName>
    </recommendedName>
</protein>
<evidence type="ECO:0000313" key="6">
    <source>
        <dbReference type="EMBL" id="KON83197.1"/>
    </source>
</evidence>
<feature type="transmembrane region" description="Helical" evidence="5">
    <location>
        <begin position="107"/>
        <end position="124"/>
    </location>
</feature>
<dbReference type="PANTHER" id="PTHR43483">
    <property type="entry name" value="MEMBRANE TRANSPORTER PROTEIN HI_0806-RELATED"/>
    <property type="match status" value="1"/>
</dbReference>
<reference evidence="7" key="1">
    <citation type="submission" date="2015-07" db="EMBL/GenBank/DDBJ databases">
        <title>Fjat-14235 jcm11544.</title>
        <authorList>
            <person name="Liu B."/>
            <person name="Wang J."/>
            <person name="Zhu Y."/>
            <person name="Liu G."/>
            <person name="Chen Q."/>
            <person name="Chen Z."/>
            <person name="Lan J."/>
            <person name="Che J."/>
            <person name="Ge C."/>
            <person name="Shi H."/>
            <person name="Pan Z."/>
            <person name="Liu X."/>
        </authorList>
    </citation>
    <scope>NUCLEOTIDE SEQUENCE [LARGE SCALE GENOMIC DNA]</scope>
    <source>
        <strain evidence="7">JCM 11544</strain>
    </source>
</reference>
<keyword evidence="7" id="KW-1185">Reference proteome</keyword>
<proteinExistence type="inferred from homology"/>
<comment type="caution">
    <text evidence="6">The sequence shown here is derived from an EMBL/GenBank/DDBJ whole genome shotgun (WGS) entry which is preliminary data.</text>
</comment>
<comment type="subcellular location">
    <subcellularLocation>
        <location evidence="5">Cell membrane</location>
        <topology evidence="5">Multi-pass membrane protein</topology>
    </subcellularLocation>
    <subcellularLocation>
        <location evidence="1">Membrane</location>
        <topology evidence="1">Multi-pass membrane protein</topology>
    </subcellularLocation>
</comment>
<organism evidence="6 7">
    <name type="scientific">Rossellomorea marisflavi</name>
    <dbReference type="NCBI Taxonomy" id="189381"/>
    <lineage>
        <taxon>Bacteria</taxon>
        <taxon>Bacillati</taxon>
        <taxon>Bacillota</taxon>
        <taxon>Bacilli</taxon>
        <taxon>Bacillales</taxon>
        <taxon>Bacillaceae</taxon>
        <taxon>Rossellomorea</taxon>
    </lineage>
</organism>
<dbReference type="EMBL" id="LGUE01000008">
    <property type="protein sequence ID" value="KON83197.1"/>
    <property type="molecule type" value="Genomic_DNA"/>
</dbReference>
<feature type="transmembrane region" description="Helical" evidence="5">
    <location>
        <begin position="6"/>
        <end position="34"/>
    </location>
</feature>
<accession>A0A0M0G0R7</accession>
<dbReference type="RefSeq" id="WP_053429819.1">
    <property type="nucleotide sequence ID" value="NZ_JAMQJB010000005.1"/>
</dbReference>
<evidence type="ECO:0000313" key="7">
    <source>
        <dbReference type="Proteomes" id="UP000037405"/>
    </source>
</evidence>
<comment type="similarity">
    <text evidence="5">Belongs to the 4-toluene sulfonate uptake permease (TSUP) (TC 2.A.102) family.</text>
</comment>
<sequence length="267" mass="28492">MTVSLIMFGLIGILIGILSSMFGFGGGFVVVPVLYAFLPDTIPHEYLMHTAIGSSLAVMIINSFNSTYNHSRKGNIKWSVFKKLAGFIAAGSLIGGIVAIFIDSEVLRYLFIALLSYILISNLVKKTFTSDREDDDFELPGKKAATVFGTGIGFISTLLGIGGSVMTIPFLRKQGMRMLNAVALATPLGLPIAIVGAISYLVSGLQVDHMPASTIGFIYLPALVGFTVGGFIGVPFGRKWAQKLPDGIFSKAYLAILAVVIIMMIVA</sequence>
<dbReference type="PANTHER" id="PTHR43483:SF3">
    <property type="entry name" value="MEMBRANE TRANSPORTER PROTEIN HI_0806-RELATED"/>
    <property type="match status" value="1"/>
</dbReference>
<feature type="transmembrane region" description="Helical" evidence="5">
    <location>
        <begin position="84"/>
        <end position="102"/>
    </location>
</feature>
<feature type="transmembrane region" description="Helical" evidence="5">
    <location>
        <begin position="144"/>
        <end position="171"/>
    </location>
</feature>
<evidence type="ECO:0000256" key="4">
    <source>
        <dbReference type="ARBA" id="ARBA00023136"/>
    </source>
</evidence>
<dbReference type="PATRIC" id="fig|189381.12.peg.3631"/>
<evidence type="ECO:0000256" key="1">
    <source>
        <dbReference type="ARBA" id="ARBA00004141"/>
    </source>
</evidence>
<dbReference type="GO" id="GO:0005886">
    <property type="term" value="C:plasma membrane"/>
    <property type="evidence" value="ECO:0007669"/>
    <property type="project" value="UniProtKB-SubCell"/>
</dbReference>
<feature type="transmembrane region" description="Helical" evidence="5">
    <location>
        <begin position="178"/>
        <end position="202"/>
    </location>
</feature>
<feature type="transmembrane region" description="Helical" evidence="5">
    <location>
        <begin position="248"/>
        <end position="266"/>
    </location>
</feature>
<evidence type="ECO:0000256" key="3">
    <source>
        <dbReference type="ARBA" id="ARBA00022989"/>
    </source>
</evidence>
<keyword evidence="3 5" id="KW-1133">Transmembrane helix</keyword>
<dbReference type="Pfam" id="PF01925">
    <property type="entry name" value="TauE"/>
    <property type="match status" value="1"/>
</dbReference>
<dbReference type="Proteomes" id="UP000037405">
    <property type="component" value="Unassembled WGS sequence"/>
</dbReference>
<evidence type="ECO:0000256" key="5">
    <source>
        <dbReference type="RuleBase" id="RU363041"/>
    </source>
</evidence>
<dbReference type="STRING" id="189381.GCA_900166615_00126"/>
<feature type="transmembrane region" description="Helical" evidence="5">
    <location>
        <begin position="214"/>
        <end position="236"/>
    </location>
</feature>
<dbReference type="OrthoDB" id="457670at2"/>